<sequence length="277" mass="30380">NLLLALPNEPAPEVVWVENGEPAELVRHAAGAFGGMSRFISKGDIVAIKPNIGWDRSPQFAATTNPDLVAEIVKLCLDAGARKVKVFDRTINTPLRCYSNSQIESKADKAGADVLQVRDHRFKNVRLRQGTVLKEWPIYRDYLEADKVINVPVAKHHSLCRVTLGLKNLMGVMGGPRGEIHNGFATKLVDITSEILPTLTIIDAYRIMTGNGPSGGSLSNVEKPRTLIMSPCTVTADHVAASLFNLDPREVGHIQEAIRRGLNLYDVSDLKMKKISL</sequence>
<accession>X1ARR4</accession>
<name>X1ARR4_9ZZZZ</name>
<dbReference type="AlphaFoldDB" id="X1ARR4"/>
<protein>
    <recommendedName>
        <fullName evidence="1">DUF362 domain-containing protein</fullName>
    </recommendedName>
</protein>
<evidence type="ECO:0000259" key="1">
    <source>
        <dbReference type="Pfam" id="PF04015"/>
    </source>
</evidence>
<dbReference type="Pfam" id="PF04015">
    <property type="entry name" value="DUF362"/>
    <property type="match status" value="1"/>
</dbReference>
<organism evidence="2">
    <name type="scientific">marine sediment metagenome</name>
    <dbReference type="NCBI Taxonomy" id="412755"/>
    <lineage>
        <taxon>unclassified sequences</taxon>
        <taxon>metagenomes</taxon>
        <taxon>ecological metagenomes</taxon>
    </lineage>
</organism>
<feature type="domain" description="DUF362" evidence="1">
    <location>
        <begin position="46"/>
        <end position="241"/>
    </location>
</feature>
<evidence type="ECO:0000313" key="2">
    <source>
        <dbReference type="EMBL" id="GAG85410.1"/>
    </source>
</evidence>
<reference evidence="2" key="1">
    <citation type="journal article" date="2014" name="Front. Microbiol.">
        <title>High frequency of phylogenetically diverse reductive dehalogenase-homologous genes in deep subseafloor sedimentary metagenomes.</title>
        <authorList>
            <person name="Kawai M."/>
            <person name="Futagami T."/>
            <person name="Toyoda A."/>
            <person name="Takaki Y."/>
            <person name="Nishi S."/>
            <person name="Hori S."/>
            <person name="Arai W."/>
            <person name="Tsubouchi T."/>
            <person name="Morono Y."/>
            <person name="Uchiyama I."/>
            <person name="Ito T."/>
            <person name="Fujiyama A."/>
            <person name="Inagaki F."/>
            <person name="Takami H."/>
        </authorList>
    </citation>
    <scope>NUCLEOTIDE SEQUENCE</scope>
    <source>
        <strain evidence="2">Expedition CK06-06</strain>
    </source>
</reference>
<dbReference type="EMBL" id="BART01019377">
    <property type="protein sequence ID" value="GAG85410.1"/>
    <property type="molecule type" value="Genomic_DNA"/>
</dbReference>
<feature type="non-terminal residue" evidence="2">
    <location>
        <position position="1"/>
    </location>
</feature>
<proteinExistence type="predicted"/>
<gene>
    <name evidence="2" type="ORF">S01H4_36281</name>
</gene>
<comment type="caution">
    <text evidence="2">The sequence shown here is derived from an EMBL/GenBank/DDBJ whole genome shotgun (WGS) entry which is preliminary data.</text>
</comment>
<dbReference type="InterPro" id="IPR007160">
    <property type="entry name" value="DUF362"/>
</dbReference>